<evidence type="ECO:0000313" key="8">
    <source>
        <dbReference type="EMBL" id="KAF6038672.1"/>
    </source>
</evidence>
<evidence type="ECO:0000256" key="5">
    <source>
        <dbReference type="ARBA" id="ARBA00022840"/>
    </source>
</evidence>
<keyword evidence="3" id="KW-0547">Nucleotide-binding</keyword>
<feature type="region of interest" description="Disordered" evidence="7">
    <location>
        <begin position="1"/>
        <end position="25"/>
    </location>
</feature>
<feature type="compositionally biased region" description="Polar residues" evidence="7">
    <location>
        <begin position="149"/>
        <end position="163"/>
    </location>
</feature>
<comment type="similarity">
    <text evidence="1 6">Belongs to the inositol phosphokinase (IPK) family.</text>
</comment>
<dbReference type="GO" id="GO:0046854">
    <property type="term" value="P:phosphatidylinositol phosphate biosynthetic process"/>
    <property type="evidence" value="ECO:0007669"/>
    <property type="project" value="TreeGrafter"/>
</dbReference>
<sequence>MSDNNAERLEPRAKGRRASITRQNAADEMSLETEAFLAKSLPTELTDNTDDVNMNTCVCYTTYDSRILPLSVSTAPVSTTAGTNHPPLDTLQLPTSRLRCDSGNGSDIALHSSGNVSPAGSDYGGGGRLYADSDQSSSLTRTHSEDASLDTTESGSRDISTTPTIPPIQLIESTTPTNLFETADDGMMTPTVKVWPASTTLQFPPPLEPNETEATAEETGAEIYRWQLASLDHEEWVEPAVEAEHAMDSPPLEQTSSSDGNLDTEELSSPTSQTCEHSLISSPPPSVLHVVSRQLSDSSSSSYQSRVYSRPSADSLSSLDGYFSNIHYPYHVQTDHSDSYNASLSDSAFLPTSAPPTSMSSASPVSRLAGSTSDSARSPKTAAGADSVSDVKEEATTSSISSKPRKKRSLRERLSERHLVALKVDVSLKELKHPVSAPIDSDVESLFNSYSTQQPQLQSDCVSVDSVLSALHTPSTPYLEAIKDPLKRWQALKGIMPFLESYKKQKWVQLAGHQGSFEQCAEESLVLKRFCQLEHAAFTKLFNDPLRAFVPKYHGMTTKGGNQYGELENLLHGFNSPSVMDCKIGVRTYLEEELCKAEKCPTPRKDMYEKMVKIDPSEPTEEEHKMGAVSKPRYMQWREDISSTSTMGFRIEGIKCSDGKSCINFKTSKDKLTIKTIISGFLSNNVHIVKQCLHRLRQLRTTLEVSPFFASHEIIGSSLLFIHDGAKAGVWMIDFGKTTPLKEGISITHNIPWQRGNHEDGYLIGLENLITLLQTILEECIERCDSAIQQQATRKSTNSNLSLSSTLSNGNLSTDQQSLVTIKSNESNPLSTGH</sequence>
<feature type="region of interest" description="Disordered" evidence="7">
    <location>
        <begin position="243"/>
        <end position="284"/>
    </location>
</feature>
<dbReference type="PANTHER" id="PTHR12400:SF21">
    <property type="entry name" value="KINASE"/>
    <property type="match status" value="1"/>
</dbReference>
<evidence type="ECO:0000256" key="1">
    <source>
        <dbReference type="ARBA" id="ARBA00007374"/>
    </source>
</evidence>
<name>A0A7J7KIY1_BUGNE</name>
<keyword evidence="5" id="KW-0067">ATP-binding</keyword>
<organism evidence="8 9">
    <name type="scientific">Bugula neritina</name>
    <name type="common">Brown bryozoan</name>
    <name type="synonym">Sertularia neritina</name>
    <dbReference type="NCBI Taxonomy" id="10212"/>
    <lineage>
        <taxon>Eukaryota</taxon>
        <taxon>Metazoa</taxon>
        <taxon>Spiralia</taxon>
        <taxon>Lophotrochozoa</taxon>
        <taxon>Bryozoa</taxon>
        <taxon>Gymnolaemata</taxon>
        <taxon>Cheilostomatida</taxon>
        <taxon>Flustrina</taxon>
        <taxon>Buguloidea</taxon>
        <taxon>Bugulidae</taxon>
        <taxon>Bugula</taxon>
    </lineage>
</organism>
<evidence type="ECO:0000256" key="6">
    <source>
        <dbReference type="RuleBase" id="RU363090"/>
    </source>
</evidence>
<feature type="compositionally biased region" description="Basic and acidic residues" evidence="7">
    <location>
        <begin position="1"/>
        <end position="13"/>
    </location>
</feature>
<gene>
    <name evidence="8" type="ORF">EB796_003001</name>
</gene>
<keyword evidence="4 6" id="KW-0418">Kinase</keyword>
<dbReference type="OrthoDB" id="338650at2759"/>
<evidence type="ECO:0000256" key="3">
    <source>
        <dbReference type="ARBA" id="ARBA00022741"/>
    </source>
</evidence>
<feature type="compositionally biased region" description="Polar residues" evidence="7">
    <location>
        <begin position="252"/>
        <end position="276"/>
    </location>
</feature>
<dbReference type="Gene3D" id="3.30.470.160">
    <property type="entry name" value="Inositol polyphosphate kinase"/>
    <property type="match status" value="1"/>
</dbReference>
<dbReference type="Pfam" id="PF03770">
    <property type="entry name" value="IPK"/>
    <property type="match status" value="1"/>
</dbReference>
<evidence type="ECO:0000256" key="7">
    <source>
        <dbReference type="SAM" id="MobiDB-lite"/>
    </source>
</evidence>
<feature type="region of interest" description="Disordered" evidence="7">
    <location>
        <begin position="76"/>
        <end position="164"/>
    </location>
</feature>
<feature type="compositionally biased region" description="Polar residues" evidence="7">
    <location>
        <begin position="369"/>
        <end position="378"/>
    </location>
</feature>
<dbReference type="AlphaFoldDB" id="A0A7J7KIY1"/>
<protein>
    <recommendedName>
        <fullName evidence="6">Kinase</fullName>
        <ecNumber evidence="6">2.7.-.-</ecNumber>
    </recommendedName>
</protein>
<comment type="caution">
    <text evidence="8">The sequence shown here is derived from an EMBL/GenBank/DDBJ whole genome shotgun (WGS) entry which is preliminary data.</text>
</comment>
<dbReference type="GO" id="GO:0005634">
    <property type="term" value="C:nucleus"/>
    <property type="evidence" value="ECO:0007669"/>
    <property type="project" value="TreeGrafter"/>
</dbReference>
<dbReference type="SUPFAM" id="SSF56104">
    <property type="entry name" value="SAICAR synthase-like"/>
    <property type="match status" value="1"/>
</dbReference>
<dbReference type="EC" id="2.7.-.-" evidence="6"/>
<dbReference type="PANTHER" id="PTHR12400">
    <property type="entry name" value="INOSITOL POLYPHOSPHATE KINASE"/>
    <property type="match status" value="1"/>
</dbReference>
<dbReference type="InterPro" id="IPR038286">
    <property type="entry name" value="IPK_sf"/>
</dbReference>
<dbReference type="GO" id="GO:0032958">
    <property type="term" value="P:inositol phosphate biosynthetic process"/>
    <property type="evidence" value="ECO:0007669"/>
    <property type="project" value="InterPro"/>
</dbReference>
<dbReference type="InterPro" id="IPR005522">
    <property type="entry name" value="IPK"/>
</dbReference>
<evidence type="ECO:0000313" key="9">
    <source>
        <dbReference type="Proteomes" id="UP000593567"/>
    </source>
</evidence>
<dbReference type="Proteomes" id="UP000593567">
    <property type="component" value="Unassembled WGS sequence"/>
</dbReference>
<reference evidence="8" key="1">
    <citation type="submission" date="2020-06" db="EMBL/GenBank/DDBJ databases">
        <title>Draft genome of Bugula neritina, a colonial animal packing powerful symbionts and potential medicines.</title>
        <authorList>
            <person name="Rayko M."/>
        </authorList>
    </citation>
    <scope>NUCLEOTIDE SEQUENCE [LARGE SCALE GENOMIC DNA]</scope>
    <source>
        <strain evidence="8">Kwan_BN1</strain>
    </source>
</reference>
<dbReference type="GO" id="GO:0000828">
    <property type="term" value="F:inositol hexakisphosphate kinase activity"/>
    <property type="evidence" value="ECO:0007669"/>
    <property type="project" value="TreeGrafter"/>
</dbReference>
<accession>A0A7J7KIY1</accession>
<dbReference type="EMBL" id="VXIV02000377">
    <property type="protein sequence ID" value="KAF6038672.1"/>
    <property type="molecule type" value="Genomic_DNA"/>
</dbReference>
<keyword evidence="2 6" id="KW-0808">Transferase</keyword>
<evidence type="ECO:0000256" key="2">
    <source>
        <dbReference type="ARBA" id="ARBA00022679"/>
    </source>
</evidence>
<dbReference type="GO" id="GO:0005524">
    <property type="term" value="F:ATP binding"/>
    <property type="evidence" value="ECO:0007669"/>
    <property type="project" value="UniProtKB-KW"/>
</dbReference>
<proteinExistence type="inferred from homology"/>
<evidence type="ECO:0000256" key="4">
    <source>
        <dbReference type="ARBA" id="ARBA00022777"/>
    </source>
</evidence>
<dbReference type="FunFam" id="3.30.470.160:FF:000001">
    <property type="entry name" value="Kinase"/>
    <property type="match status" value="1"/>
</dbReference>
<feature type="region of interest" description="Disordered" evidence="7">
    <location>
        <begin position="352"/>
        <end position="412"/>
    </location>
</feature>
<keyword evidence="9" id="KW-1185">Reference proteome</keyword>
<feature type="compositionally biased region" description="Low complexity" evidence="7">
    <location>
        <begin position="352"/>
        <end position="366"/>
    </location>
</feature>
<dbReference type="GO" id="GO:0005737">
    <property type="term" value="C:cytoplasm"/>
    <property type="evidence" value="ECO:0007669"/>
    <property type="project" value="TreeGrafter"/>
</dbReference>
<feature type="compositionally biased region" description="Polar residues" evidence="7">
    <location>
        <begin position="815"/>
        <end position="834"/>
    </location>
</feature>
<feature type="region of interest" description="Disordered" evidence="7">
    <location>
        <begin position="807"/>
        <end position="834"/>
    </location>
</feature>